<dbReference type="AlphaFoldDB" id="A0A9P8PX65"/>
<reference evidence="1" key="1">
    <citation type="journal article" date="2021" name="Open Biol.">
        <title>Shared evolutionary footprints suggest mitochondrial oxidative damage underlies multiple complex I losses in fungi.</title>
        <authorList>
            <person name="Schikora-Tamarit M.A."/>
            <person name="Marcet-Houben M."/>
            <person name="Nosek J."/>
            <person name="Gabaldon T."/>
        </authorList>
    </citation>
    <scope>NUCLEOTIDE SEQUENCE</scope>
    <source>
        <strain evidence="1">CBS6341</strain>
    </source>
</reference>
<evidence type="ECO:0000313" key="1">
    <source>
        <dbReference type="EMBL" id="KAH3679958.1"/>
    </source>
</evidence>
<name>A0A9P8PX65_9ASCO</name>
<organism evidence="1 2">
    <name type="scientific">Wickerhamomyces mucosus</name>
    <dbReference type="NCBI Taxonomy" id="1378264"/>
    <lineage>
        <taxon>Eukaryota</taxon>
        <taxon>Fungi</taxon>
        <taxon>Dikarya</taxon>
        <taxon>Ascomycota</taxon>
        <taxon>Saccharomycotina</taxon>
        <taxon>Saccharomycetes</taxon>
        <taxon>Phaffomycetales</taxon>
        <taxon>Wickerhamomycetaceae</taxon>
        <taxon>Wickerhamomyces</taxon>
    </lineage>
</organism>
<sequence length="424" mass="49765">MTSSSLVRTKRFWELTTQYCSKERSVLLVDESLFAVHKGQALTMDDNFLVLENASAIEIVITKGTIKKIFKECQPFFKRYLENGQIIDNEQAMKDLFYVTIGYLLITNENNTILNIHEDIIFDLIETQLSKLIIIPGEDTRIEDKNSFLIKEVLFLQSLLTSNIPKINKSSSLWYLFKKLQLITLDRRLLILDSPSYEFIFFQSALTSAKRHTNNYYSWQFVKGLINTSKVLTGCKFILSSTDTIEAYAKSHLNESAAWDCFIDLITLNMDALRLTLYENGKYSTRIKYELSDERLAVVVPPLTKYLLELNRWLWDNTIAQLVPYENFKKLMLYAYYKWNEKELVRSLVESLSVHVHIFEELHLKKRGLGGIIVQNGWYSINNENVLDLVENEDMIFQQKFKAYLNWLRLEVFFRKVMKIKLYA</sequence>
<keyword evidence="2" id="KW-1185">Reference proteome</keyword>
<evidence type="ECO:0000313" key="2">
    <source>
        <dbReference type="Proteomes" id="UP000769528"/>
    </source>
</evidence>
<accession>A0A9P8PX65</accession>
<comment type="caution">
    <text evidence="1">The sequence shown here is derived from an EMBL/GenBank/DDBJ whole genome shotgun (WGS) entry which is preliminary data.</text>
</comment>
<proteinExistence type="predicted"/>
<reference evidence="1" key="2">
    <citation type="submission" date="2021-01" db="EMBL/GenBank/DDBJ databases">
        <authorList>
            <person name="Schikora-Tamarit M.A."/>
        </authorList>
    </citation>
    <scope>NUCLEOTIDE SEQUENCE</scope>
    <source>
        <strain evidence="1">CBS6341</strain>
    </source>
</reference>
<gene>
    <name evidence="1" type="ORF">WICMUC_000701</name>
</gene>
<dbReference type="Proteomes" id="UP000769528">
    <property type="component" value="Unassembled WGS sequence"/>
</dbReference>
<dbReference type="OrthoDB" id="5358702at2759"/>
<dbReference type="EMBL" id="JAEUBF010000206">
    <property type="protein sequence ID" value="KAH3679958.1"/>
    <property type="molecule type" value="Genomic_DNA"/>
</dbReference>
<protein>
    <submittedName>
        <fullName evidence="1">Uncharacterized protein</fullName>
    </submittedName>
</protein>